<organism evidence="1">
    <name type="scientific">Rhipicephalus zambeziensis</name>
    <dbReference type="NCBI Taxonomy" id="60191"/>
    <lineage>
        <taxon>Eukaryota</taxon>
        <taxon>Metazoa</taxon>
        <taxon>Ecdysozoa</taxon>
        <taxon>Arthropoda</taxon>
        <taxon>Chelicerata</taxon>
        <taxon>Arachnida</taxon>
        <taxon>Acari</taxon>
        <taxon>Parasitiformes</taxon>
        <taxon>Ixodida</taxon>
        <taxon>Ixodoidea</taxon>
        <taxon>Ixodidae</taxon>
        <taxon>Rhipicephalinae</taxon>
        <taxon>Rhipicephalus</taxon>
        <taxon>Rhipicephalus</taxon>
    </lineage>
</organism>
<evidence type="ECO:0000313" key="1">
    <source>
        <dbReference type="EMBL" id="MAA15481.1"/>
    </source>
</evidence>
<name>A0A224YLQ3_9ACAR</name>
<dbReference type="EMBL" id="GFPF01004335">
    <property type="protein sequence ID" value="MAA15481.1"/>
    <property type="molecule type" value="Transcribed_RNA"/>
</dbReference>
<accession>A0A224YLQ3</accession>
<reference evidence="1" key="1">
    <citation type="journal article" date="2017" name="Parasit. Vectors">
        <title>Sialotranscriptomics of Rhipicephalus zambeziensis reveals intricate expression profiles of secretory proteins and suggests tight temporal transcriptional regulation during blood-feeding.</title>
        <authorList>
            <person name="de Castro M.H."/>
            <person name="de Klerk D."/>
            <person name="Pienaar R."/>
            <person name="Rees D.J.G."/>
            <person name="Mans B.J."/>
        </authorList>
    </citation>
    <scope>NUCLEOTIDE SEQUENCE</scope>
    <source>
        <tissue evidence="1">Salivary glands</tissue>
    </source>
</reference>
<sequence length="179" mass="21308">MYRYINSAITFIVFFNVLRWSNSELDLKKFLNTSSRIWTYYSTQNRTLFCLNDIKVEMTDKSVVLNRSYYEGEEWNSTMMEWVFFENISDKRGAYVCMHHNDLAISRKDDWLELIVREVFLKYTDVFQCTLCNLPNEIRPKCAANHFTSFGNKNVNGDENRMVSLHWIGAYLFTSQMCT</sequence>
<proteinExistence type="predicted"/>
<protein>
    <submittedName>
        <fullName evidence="1">Lipocalin</fullName>
    </submittedName>
</protein>
<dbReference type="AlphaFoldDB" id="A0A224YLQ3"/>